<dbReference type="InterPro" id="IPR029063">
    <property type="entry name" value="SAM-dependent_MTases_sf"/>
</dbReference>
<dbReference type="GO" id="GO:0032259">
    <property type="term" value="P:methylation"/>
    <property type="evidence" value="ECO:0007669"/>
    <property type="project" value="UniProtKB-KW"/>
</dbReference>
<proteinExistence type="predicted"/>
<dbReference type="CDD" id="cd02440">
    <property type="entry name" value="AdoMet_MTases"/>
    <property type="match status" value="1"/>
</dbReference>
<dbReference type="PANTHER" id="PTHR13369:SF0">
    <property type="entry name" value="GLUTATHIONE S-TRANSFERASE C-TERMINAL DOMAIN-CONTAINING PROTEIN"/>
    <property type="match status" value="1"/>
</dbReference>
<sequence>MESEFSRLFHQLDTLLLQSRCLWQVAPFEAKGLPWEGDFPALSQVVWAIEDAQIDDIDRDAEQLIKKLLPALKQDVSQQVQTQRSASGTRADKLDWRWHLFQGTWDQVAGGSSIHCDQSIAHPDVSHSTASHFTSQQLSRLSAGIKGRKWQQICAFSDAISQFSDGYLNRQYSQQNDDIQGENVSSLCQNKLLQNKFPQNKSLHNQSSDSRPVLEWCAGKGHLGRLLASRFQVPVVSLEWQAQLCDAGEQLALQKQLPQTFICADAFQLHPSPFKCRQHAVALHACGDLHVTLLKQASQAQTQAVSLSPCCYHLIQHKTYQPISEVAQASAMRLSRRDLQLPLQQSVIANPKQQALRLQEVAWRLAFDSLQRQTRGVDEYLPIPTVKQSQLSGNFVEFCHWAAAQKNLELNPAIDFDAFLLLGIQRQRLTRRIDLVAHLFRPIIELWLLLDRCCFLEEQGYCVSLQAFCDVQLTPRNALIHATWHKSEQSFAVNDG</sequence>
<comment type="caution">
    <text evidence="2">The sequence shown here is derived from an EMBL/GenBank/DDBJ whole genome shotgun (WGS) entry which is preliminary data.</text>
</comment>
<dbReference type="PANTHER" id="PTHR13369">
    <property type="match status" value="1"/>
</dbReference>
<keyword evidence="3" id="KW-1185">Reference proteome</keyword>
<dbReference type="AlphaFoldDB" id="A0A917N9H2"/>
<name>A0A917N9H2_9GAMM</name>
<keyword evidence="2" id="KW-0808">Transferase</keyword>
<organism evidence="2 3">
    <name type="scientific">Shewanella gelidii</name>
    <dbReference type="NCBI Taxonomy" id="1642821"/>
    <lineage>
        <taxon>Bacteria</taxon>
        <taxon>Pseudomonadati</taxon>
        <taxon>Pseudomonadota</taxon>
        <taxon>Gammaproteobacteria</taxon>
        <taxon>Alteromonadales</taxon>
        <taxon>Shewanellaceae</taxon>
        <taxon>Shewanella</taxon>
    </lineage>
</organism>
<dbReference type="Pfam" id="PF13679">
    <property type="entry name" value="Methyltransf_32"/>
    <property type="match status" value="1"/>
</dbReference>
<evidence type="ECO:0000313" key="2">
    <source>
        <dbReference type="EMBL" id="GGI75011.1"/>
    </source>
</evidence>
<dbReference type="RefSeq" id="WP_229779745.1">
    <property type="nucleotide sequence ID" value="NZ_BMPZ01000002.1"/>
</dbReference>
<reference evidence="2" key="1">
    <citation type="journal article" date="2014" name="Int. J. Syst. Evol. Microbiol.">
        <title>Complete genome sequence of Corynebacterium casei LMG S-19264T (=DSM 44701T), isolated from a smear-ripened cheese.</title>
        <authorList>
            <consortium name="US DOE Joint Genome Institute (JGI-PGF)"/>
            <person name="Walter F."/>
            <person name="Albersmeier A."/>
            <person name="Kalinowski J."/>
            <person name="Ruckert C."/>
        </authorList>
    </citation>
    <scope>NUCLEOTIDE SEQUENCE</scope>
    <source>
        <strain evidence="2">JCM 30804</strain>
    </source>
</reference>
<keyword evidence="2" id="KW-0489">Methyltransferase</keyword>
<evidence type="ECO:0000313" key="3">
    <source>
        <dbReference type="Proteomes" id="UP000613743"/>
    </source>
</evidence>
<protein>
    <submittedName>
        <fullName evidence="2">Methyltransferase</fullName>
    </submittedName>
</protein>
<dbReference type="Proteomes" id="UP000613743">
    <property type="component" value="Unassembled WGS sequence"/>
</dbReference>
<dbReference type="EMBL" id="BMPZ01000002">
    <property type="protein sequence ID" value="GGI75011.1"/>
    <property type="molecule type" value="Genomic_DNA"/>
</dbReference>
<dbReference type="GO" id="GO:0008168">
    <property type="term" value="F:methyltransferase activity"/>
    <property type="evidence" value="ECO:0007669"/>
    <property type="project" value="UniProtKB-KW"/>
</dbReference>
<accession>A0A917N9H2</accession>
<evidence type="ECO:0000259" key="1">
    <source>
        <dbReference type="Pfam" id="PF13679"/>
    </source>
</evidence>
<dbReference type="SUPFAM" id="SSF53335">
    <property type="entry name" value="S-adenosyl-L-methionine-dependent methyltransferases"/>
    <property type="match status" value="1"/>
</dbReference>
<reference evidence="2" key="2">
    <citation type="submission" date="2020-09" db="EMBL/GenBank/DDBJ databases">
        <authorList>
            <person name="Sun Q."/>
            <person name="Ohkuma M."/>
        </authorList>
    </citation>
    <scope>NUCLEOTIDE SEQUENCE</scope>
    <source>
        <strain evidence="2">JCM 30804</strain>
    </source>
</reference>
<feature type="domain" description="Methyltransferase" evidence="1">
    <location>
        <begin position="205"/>
        <end position="317"/>
    </location>
</feature>
<dbReference type="InterPro" id="IPR025714">
    <property type="entry name" value="Methyltranfer_dom"/>
</dbReference>
<gene>
    <name evidence="2" type="ORF">GCM10009332_10600</name>
</gene>